<feature type="domain" description="Asn/Gln amidotransferase" evidence="11">
    <location>
        <begin position="323"/>
        <end position="470"/>
    </location>
</feature>
<gene>
    <name evidence="10" type="primary">gatB</name>
    <name evidence="12" type="ORF">DRP44_06175</name>
</gene>
<dbReference type="Proteomes" id="UP000282321">
    <property type="component" value="Unassembled WGS sequence"/>
</dbReference>
<dbReference type="NCBIfam" id="TIGR00133">
    <property type="entry name" value="gatB"/>
    <property type="match status" value="1"/>
</dbReference>
<sequence>MMYKATIGIEVHAQIKTKTKMFCGCKVEFLGKPNMNICPVCMGEPGILPRINGRAVKLAVRTALALHAKINMRSIFARKNYFYPDLPKGYQITQSIPLAEGGYVEIYTENGKKKIAITRLHIEEDAGKLFHTAEGHSFVDFNRSGVPLMEIVSEPVIENEKEAVAYLRRLRQILRYVESSDADMEKGQFRCEPNISVSKEEKRGIKTEVKNLNSLKAVERAIKYEISRQKEVIEDGGTVIQQTMLWDEKKQMAIPMREKEGVAEYRYFKEPDLIPLFLHDEDIDEQRKYIPELPNEKFDRLIVQYGIKKEEAEILVDSPDIASYFEKSVGSGCSPKYAIGWITTDILGELNKAGKKFSHIKIKPSHLADLNKLIDNKTINMNIAKKILHSIIFTGESVIDYVKVNNLAQVTDENAIENAVKEVIEENVKEVERYMNGEEKLFGFFVGQVMKKMKGKANPGVVNKMLKDILNRR</sequence>
<dbReference type="SUPFAM" id="SSF89095">
    <property type="entry name" value="GatB/YqeY motif"/>
    <property type="match status" value="1"/>
</dbReference>
<evidence type="ECO:0000256" key="7">
    <source>
        <dbReference type="ARBA" id="ARBA00024799"/>
    </source>
</evidence>
<evidence type="ECO:0000256" key="9">
    <source>
        <dbReference type="ARBA" id="ARBA00047913"/>
    </source>
</evidence>
<dbReference type="SUPFAM" id="SSF55931">
    <property type="entry name" value="Glutamine synthetase/guanido kinase"/>
    <property type="match status" value="1"/>
</dbReference>
<dbReference type="PANTHER" id="PTHR11659:SF0">
    <property type="entry name" value="GLUTAMYL-TRNA(GLN) AMIDOTRANSFERASE SUBUNIT B, MITOCHONDRIAL"/>
    <property type="match status" value="1"/>
</dbReference>
<accession>A0A660S6F0</accession>
<keyword evidence="5 10" id="KW-0067">ATP-binding</keyword>
<comment type="function">
    <text evidence="7 10">Allows the formation of correctly charged Asn-tRNA(Asn) or Gln-tRNA(Gln) through the transamidation of misacylated Asp-tRNA(Asn) or Glu-tRNA(Gln) in organisms which lack either or both of asparaginyl-tRNA or glutaminyl-tRNA synthetases. The reaction takes place in the presence of glutamine and ATP through an activated phospho-Asp-tRNA(Asn) or phospho-Glu-tRNA(Gln).</text>
</comment>
<evidence type="ECO:0000256" key="1">
    <source>
        <dbReference type="ARBA" id="ARBA00005306"/>
    </source>
</evidence>
<dbReference type="InterPro" id="IPR017959">
    <property type="entry name" value="Asn/Gln-tRNA_amidoTrfase_suB/E"/>
</dbReference>
<dbReference type="SMART" id="SM00845">
    <property type="entry name" value="GatB_Yqey"/>
    <property type="match status" value="1"/>
</dbReference>
<evidence type="ECO:0000313" key="13">
    <source>
        <dbReference type="Proteomes" id="UP000282321"/>
    </source>
</evidence>
<comment type="caution">
    <text evidence="12">The sequence shown here is derived from an EMBL/GenBank/DDBJ whole genome shotgun (WGS) entry which is preliminary data.</text>
</comment>
<name>A0A660S6F0_UNCT6</name>
<evidence type="ECO:0000256" key="4">
    <source>
        <dbReference type="ARBA" id="ARBA00022741"/>
    </source>
</evidence>
<dbReference type="Pfam" id="PF02934">
    <property type="entry name" value="GatB_N"/>
    <property type="match status" value="1"/>
</dbReference>
<dbReference type="HAMAP" id="MF_00121">
    <property type="entry name" value="GatB"/>
    <property type="match status" value="1"/>
</dbReference>
<keyword evidence="6 10" id="KW-0648">Protein biosynthesis</keyword>
<dbReference type="EMBL" id="QNBC01000086">
    <property type="protein sequence ID" value="RKX65514.1"/>
    <property type="molecule type" value="Genomic_DNA"/>
</dbReference>
<organism evidence="12 13">
    <name type="scientific">candidate division TA06 bacterium</name>
    <dbReference type="NCBI Taxonomy" id="2250710"/>
    <lineage>
        <taxon>Bacteria</taxon>
        <taxon>Bacteria division TA06</taxon>
    </lineage>
</organism>
<comment type="catalytic activity">
    <reaction evidence="9 10">
        <text>L-glutamyl-tRNA(Gln) + L-glutamine + ATP + H2O = L-glutaminyl-tRNA(Gln) + L-glutamate + ADP + phosphate + H(+)</text>
        <dbReference type="Rhea" id="RHEA:17521"/>
        <dbReference type="Rhea" id="RHEA-COMP:9681"/>
        <dbReference type="Rhea" id="RHEA-COMP:9684"/>
        <dbReference type="ChEBI" id="CHEBI:15377"/>
        <dbReference type="ChEBI" id="CHEBI:15378"/>
        <dbReference type="ChEBI" id="CHEBI:29985"/>
        <dbReference type="ChEBI" id="CHEBI:30616"/>
        <dbReference type="ChEBI" id="CHEBI:43474"/>
        <dbReference type="ChEBI" id="CHEBI:58359"/>
        <dbReference type="ChEBI" id="CHEBI:78520"/>
        <dbReference type="ChEBI" id="CHEBI:78521"/>
        <dbReference type="ChEBI" id="CHEBI:456216"/>
    </reaction>
</comment>
<evidence type="ECO:0000256" key="10">
    <source>
        <dbReference type="HAMAP-Rule" id="MF_00121"/>
    </source>
</evidence>
<dbReference type="Gene3D" id="1.10.150.380">
    <property type="entry name" value="GatB domain, N-terminal subdomain"/>
    <property type="match status" value="1"/>
</dbReference>
<evidence type="ECO:0000256" key="5">
    <source>
        <dbReference type="ARBA" id="ARBA00022840"/>
    </source>
</evidence>
<dbReference type="GO" id="GO:0070681">
    <property type="term" value="P:glutaminyl-tRNAGln biosynthesis via transamidation"/>
    <property type="evidence" value="ECO:0007669"/>
    <property type="project" value="TreeGrafter"/>
</dbReference>
<dbReference type="InterPro" id="IPR023168">
    <property type="entry name" value="GatB_Yqey_C_2"/>
</dbReference>
<comment type="subunit">
    <text evidence="2 10">Heterotrimer of A, B and C subunits.</text>
</comment>
<dbReference type="Gene3D" id="1.10.10.410">
    <property type="match status" value="1"/>
</dbReference>
<dbReference type="InterPro" id="IPR014746">
    <property type="entry name" value="Gln_synth/guanido_kin_cat_dom"/>
</dbReference>
<keyword evidence="3 10" id="KW-0436">Ligase</keyword>
<dbReference type="EC" id="6.3.5.-" evidence="10"/>
<comment type="similarity">
    <text evidence="1 10">Belongs to the GatB/GatE family. GatB subfamily.</text>
</comment>
<dbReference type="GO" id="GO:0050567">
    <property type="term" value="F:glutaminyl-tRNA synthase (glutamine-hydrolyzing) activity"/>
    <property type="evidence" value="ECO:0007669"/>
    <property type="project" value="UniProtKB-UniRule"/>
</dbReference>
<dbReference type="AlphaFoldDB" id="A0A660S6F0"/>
<dbReference type="FunFam" id="1.10.10.410:FF:000001">
    <property type="entry name" value="Aspartyl/glutamyl-tRNA(Asn/Gln) amidotransferase subunit B"/>
    <property type="match status" value="1"/>
</dbReference>
<dbReference type="GO" id="GO:0006412">
    <property type="term" value="P:translation"/>
    <property type="evidence" value="ECO:0007669"/>
    <property type="project" value="UniProtKB-UniRule"/>
</dbReference>
<dbReference type="NCBIfam" id="NF004014">
    <property type="entry name" value="PRK05477.1-4"/>
    <property type="match status" value="1"/>
</dbReference>
<dbReference type="InterPro" id="IPR003789">
    <property type="entry name" value="Asn/Gln_tRNA_amidoTrase-B-like"/>
</dbReference>
<dbReference type="InterPro" id="IPR018027">
    <property type="entry name" value="Asn/Gln_amidotransferase"/>
</dbReference>
<dbReference type="PROSITE" id="PS01234">
    <property type="entry name" value="GATB"/>
    <property type="match status" value="1"/>
</dbReference>
<proteinExistence type="inferred from homology"/>
<evidence type="ECO:0000256" key="2">
    <source>
        <dbReference type="ARBA" id="ARBA00011123"/>
    </source>
</evidence>
<dbReference type="InterPro" id="IPR004413">
    <property type="entry name" value="GatB"/>
</dbReference>
<keyword evidence="4 10" id="KW-0547">Nucleotide-binding</keyword>
<protein>
    <recommendedName>
        <fullName evidence="10">Aspartyl/glutamyl-tRNA(Asn/Gln) amidotransferase subunit B</fullName>
        <shortName evidence="10">Asp/Glu-ADT subunit B</shortName>
        <ecNumber evidence="10">6.3.5.-</ecNumber>
    </recommendedName>
</protein>
<dbReference type="PANTHER" id="PTHR11659">
    <property type="entry name" value="GLUTAMYL-TRNA GLN AMIDOTRANSFERASE SUBUNIT B MITOCHONDRIAL AND PROKARYOTIC PET112-RELATED"/>
    <property type="match status" value="1"/>
</dbReference>
<keyword evidence="12" id="KW-0808">Transferase</keyword>
<dbReference type="GO" id="GO:0016740">
    <property type="term" value="F:transferase activity"/>
    <property type="evidence" value="ECO:0007669"/>
    <property type="project" value="UniProtKB-KW"/>
</dbReference>
<dbReference type="InterPro" id="IPR017958">
    <property type="entry name" value="Gln-tRNA_amidoTrfase_suB_CS"/>
</dbReference>
<reference evidence="12 13" key="1">
    <citation type="submission" date="2018-06" db="EMBL/GenBank/DDBJ databases">
        <title>Extensive metabolic versatility and redundancy in microbially diverse, dynamic hydrothermal sediments.</title>
        <authorList>
            <person name="Dombrowski N."/>
            <person name="Teske A."/>
            <person name="Baker B.J."/>
        </authorList>
    </citation>
    <scope>NUCLEOTIDE SEQUENCE [LARGE SCALE GENOMIC DNA]</scope>
    <source>
        <strain evidence="12">B35_G9</strain>
    </source>
</reference>
<dbReference type="InterPro" id="IPR006075">
    <property type="entry name" value="Asn/Gln-tRNA_Trfase_suB/E_cat"/>
</dbReference>
<dbReference type="GO" id="GO:0005524">
    <property type="term" value="F:ATP binding"/>
    <property type="evidence" value="ECO:0007669"/>
    <property type="project" value="UniProtKB-KW"/>
</dbReference>
<evidence type="ECO:0000256" key="6">
    <source>
        <dbReference type="ARBA" id="ARBA00022917"/>
    </source>
</evidence>
<comment type="catalytic activity">
    <reaction evidence="8 10">
        <text>L-aspartyl-tRNA(Asn) + L-glutamine + ATP + H2O = L-asparaginyl-tRNA(Asn) + L-glutamate + ADP + phosphate + 2 H(+)</text>
        <dbReference type="Rhea" id="RHEA:14513"/>
        <dbReference type="Rhea" id="RHEA-COMP:9674"/>
        <dbReference type="Rhea" id="RHEA-COMP:9677"/>
        <dbReference type="ChEBI" id="CHEBI:15377"/>
        <dbReference type="ChEBI" id="CHEBI:15378"/>
        <dbReference type="ChEBI" id="CHEBI:29985"/>
        <dbReference type="ChEBI" id="CHEBI:30616"/>
        <dbReference type="ChEBI" id="CHEBI:43474"/>
        <dbReference type="ChEBI" id="CHEBI:58359"/>
        <dbReference type="ChEBI" id="CHEBI:78515"/>
        <dbReference type="ChEBI" id="CHEBI:78516"/>
        <dbReference type="ChEBI" id="CHEBI:456216"/>
    </reaction>
</comment>
<dbReference type="NCBIfam" id="NF004012">
    <property type="entry name" value="PRK05477.1-2"/>
    <property type="match status" value="1"/>
</dbReference>
<evidence type="ECO:0000313" key="12">
    <source>
        <dbReference type="EMBL" id="RKX65514.1"/>
    </source>
</evidence>
<evidence type="ECO:0000256" key="3">
    <source>
        <dbReference type="ARBA" id="ARBA00022598"/>
    </source>
</evidence>
<evidence type="ECO:0000259" key="11">
    <source>
        <dbReference type="SMART" id="SM00845"/>
    </source>
</evidence>
<dbReference type="InterPro" id="IPR042114">
    <property type="entry name" value="GatB_C_1"/>
</dbReference>
<evidence type="ECO:0000256" key="8">
    <source>
        <dbReference type="ARBA" id="ARBA00047380"/>
    </source>
</evidence>
<dbReference type="Pfam" id="PF02637">
    <property type="entry name" value="GatB_Yqey"/>
    <property type="match status" value="1"/>
</dbReference>